<comment type="subcellular location">
    <subcellularLocation>
        <location evidence="1">Periplasm</location>
    </subcellularLocation>
</comment>
<comment type="pathway">
    <text evidence="2">Glycan biosynthesis; alginate biosynthesis.</text>
</comment>
<dbReference type="STRING" id="589385.SAMN05421504_102325"/>
<evidence type="ECO:0000313" key="9">
    <source>
        <dbReference type="EMBL" id="SDX10580.1"/>
    </source>
</evidence>
<proteinExistence type="predicted"/>
<keyword evidence="9" id="KW-0378">Hydrolase</keyword>
<evidence type="ECO:0000256" key="7">
    <source>
        <dbReference type="SAM" id="MobiDB-lite"/>
    </source>
</evidence>
<reference evidence="9 10" key="1">
    <citation type="submission" date="2016-10" db="EMBL/GenBank/DDBJ databases">
        <authorList>
            <person name="de Groot N.N."/>
        </authorList>
    </citation>
    <scope>NUCLEOTIDE SEQUENCE [LARGE SCALE GENOMIC DNA]</scope>
    <source>
        <strain evidence="9 10">CPCC 202699</strain>
    </source>
</reference>
<accession>A0A1H2YZH7</accession>
<feature type="region of interest" description="Disordered" evidence="7">
    <location>
        <begin position="80"/>
        <end position="114"/>
    </location>
</feature>
<name>A0A1H2YZH7_9PSEU</name>
<keyword evidence="6" id="KW-0016">Alginate biosynthesis</keyword>
<protein>
    <submittedName>
        <fullName evidence="9">SGNH hydrolase-like domain-containing protein, acetyltransferase AlgX</fullName>
    </submittedName>
</protein>
<dbReference type="InterPro" id="IPR031811">
    <property type="entry name" value="ALGX/ALGJ_SGNH-like"/>
</dbReference>
<keyword evidence="3 9" id="KW-0808">Transferase</keyword>
<evidence type="ECO:0000256" key="6">
    <source>
        <dbReference type="ARBA" id="ARBA00022841"/>
    </source>
</evidence>
<evidence type="ECO:0000256" key="5">
    <source>
        <dbReference type="ARBA" id="ARBA00022764"/>
    </source>
</evidence>
<dbReference type="Proteomes" id="UP000199515">
    <property type="component" value="Unassembled WGS sequence"/>
</dbReference>
<evidence type="ECO:0000313" key="10">
    <source>
        <dbReference type="Proteomes" id="UP000199515"/>
    </source>
</evidence>
<feature type="compositionally biased region" description="Polar residues" evidence="7">
    <location>
        <begin position="97"/>
        <end position="113"/>
    </location>
</feature>
<dbReference type="GO" id="GO:0042121">
    <property type="term" value="P:alginic acid biosynthetic process"/>
    <property type="evidence" value="ECO:0007669"/>
    <property type="project" value="UniProtKB-UniPathway"/>
</dbReference>
<dbReference type="Pfam" id="PF16822">
    <property type="entry name" value="ALGX"/>
    <property type="match status" value="1"/>
</dbReference>
<dbReference type="UniPathway" id="UPA00286"/>
<dbReference type="GO" id="GO:0016740">
    <property type="term" value="F:transferase activity"/>
    <property type="evidence" value="ECO:0007669"/>
    <property type="project" value="UniProtKB-KW"/>
</dbReference>
<evidence type="ECO:0000256" key="4">
    <source>
        <dbReference type="ARBA" id="ARBA00022729"/>
    </source>
</evidence>
<keyword evidence="5" id="KW-0574">Periplasm</keyword>
<dbReference type="GO" id="GO:0016787">
    <property type="term" value="F:hydrolase activity"/>
    <property type="evidence" value="ECO:0007669"/>
    <property type="project" value="UniProtKB-KW"/>
</dbReference>
<evidence type="ECO:0000256" key="3">
    <source>
        <dbReference type="ARBA" id="ARBA00022679"/>
    </source>
</evidence>
<dbReference type="GO" id="GO:0042597">
    <property type="term" value="C:periplasmic space"/>
    <property type="evidence" value="ECO:0007669"/>
    <property type="project" value="UniProtKB-SubCell"/>
</dbReference>
<gene>
    <name evidence="9" type="ORF">SAMN05421504_102325</name>
</gene>
<keyword evidence="10" id="KW-1185">Reference proteome</keyword>
<keyword evidence="4" id="KW-0732">Signal</keyword>
<evidence type="ECO:0000259" key="8">
    <source>
        <dbReference type="Pfam" id="PF16822"/>
    </source>
</evidence>
<dbReference type="AlphaFoldDB" id="A0A1H2YZH7"/>
<dbReference type="EMBL" id="FNON01000002">
    <property type="protein sequence ID" value="SDX10580.1"/>
    <property type="molecule type" value="Genomic_DNA"/>
</dbReference>
<evidence type="ECO:0000256" key="2">
    <source>
        <dbReference type="ARBA" id="ARBA00005182"/>
    </source>
</evidence>
<evidence type="ECO:0000256" key="1">
    <source>
        <dbReference type="ARBA" id="ARBA00004418"/>
    </source>
</evidence>
<sequence>MTALVCALMFFVTPTLLWIVGVRPTEIENHKLASFPSLGDGWKFFTGLPGWATDQLSFRSGAISAADGISRGLFGEGAPLDQAPPPVAGPIPGATPSTPKNAPSPQGSPNSQAGYRRVVQGVDGWLYYGYDAEAKCAPSRPLADTLSRINTLRQAVESSGRKFVFVIAPDKTTMVPQKLPASYPDKDCSQPKQEADWAQFLAAGALDLRPELKKSEGRVGRPIYPPNDTHWTDEGALVMARDVANAVQPGVTQTWVSTPTRMYDVNADLPPLLGRNEVKTLQEYTLKPDGAVDRGGLSNGDIDKPVYRKTSPLVGTIDKRTLIYGDSFTKASSRYLPGGFTNLTMLAHYTSKTTQEQAIDEFVNAEVVVVEAVERSVSAGQLTFIEDGFLNAVRAKLEEHPIG</sequence>
<organism evidence="9 10">
    <name type="scientific">Amycolatopsis xylanica</name>
    <dbReference type="NCBI Taxonomy" id="589385"/>
    <lineage>
        <taxon>Bacteria</taxon>
        <taxon>Bacillati</taxon>
        <taxon>Actinomycetota</taxon>
        <taxon>Actinomycetes</taxon>
        <taxon>Pseudonocardiales</taxon>
        <taxon>Pseudonocardiaceae</taxon>
        <taxon>Amycolatopsis</taxon>
    </lineage>
</organism>
<feature type="domain" description="AlgX/AlgJ SGNH hydrolase-like" evidence="8">
    <location>
        <begin position="118"/>
        <end position="250"/>
    </location>
</feature>